<comment type="caution">
    <text evidence="1">The sequence shown here is derived from an EMBL/GenBank/DDBJ whole genome shotgun (WGS) entry which is preliminary data.</text>
</comment>
<accession>A0A9Q1FL12</accession>
<sequence>MGHLIARKECCGCDFSGTIGACREHASLCPACYQHGRVAGMRSASFSQFLSGGPEAVPARSQINFSEAPSENAAQREASLKGGSGSHMLISDITASPRRHWRLLLVSETTLQTAAI</sequence>
<dbReference type="AlphaFoldDB" id="A0A9Q1FL12"/>
<keyword evidence="2" id="KW-1185">Reference proteome</keyword>
<proteinExistence type="predicted"/>
<reference evidence="1" key="1">
    <citation type="journal article" date="2023" name="Science">
        <title>Genome structures resolve the early diversification of teleost fishes.</title>
        <authorList>
            <person name="Parey E."/>
            <person name="Louis A."/>
            <person name="Montfort J."/>
            <person name="Bouchez O."/>
            <person name="Roques C."/>
            <person name="Iampietro C."/>
            <person name="Lluch J."/>
            <person name="Castinel A."/>
            <person name="Donnadieu C."/>
            <person name="Desvignes T."/>
            <person name="Floi Bucao C."/>
            <person name="Jouanno E."/>
            <person name="Wen M."/>
            <person name="Mejri S."/>
            <person name="Dirks R."/>
            <person name="Jansen H."/>
            <person name="Henkel C."/>
            <person name="Chen W.J."/>
            <person name="Zahm M."/>
            <person name="Cabau C."/>
            <person name="Klopp C."/>
            <person name="Thompson A.W."/>
            <person name="Robinson-Rechavi M."/>
            <person name="Braasch I."/>
            <person name="Lecointre G."/>
            <person name="Bobe J."/>
            <person name="Postlethwait J.H."/>
            <person name="Berthelot C."/>
            <person name="Roest Crollius H."/>
            <person name="Guiguen Y."/>
        </authorList>
    </citation>
    <scope>NUCLEOTIDE SEQUENCE</scope>
    <source>
        <strain evidence="1">WJC10195</strain>
    </source>
</reference>
<evidence type="ECO:0000313" key="1">
    <source>
        <dbReference type="EMBL" id="KAJ8360590.1"/>
    </source>
</evidence>
<dbReference type="Proteomes" id="UP001152622">
    <property type="component" value="Chromosome 5"/>
</dbReference>
<protein>
    <submittedName>
        <fullName evidence="1">Uncharacterized protein</fullName>
    </submittedName>
</protein>
<name>A0A9Q1FL12_SYNKA</name>
<evidence type="ECO:0000313" key="2">
    <source>
        <dbReference type="Proteomes" id="UP001152622"/>
    </source>
</evidence>
<organism evidence="1 2">
    <name type="scientific">Synaphobranchus kaupii</name>
    <name type="common">Kaup's arrowtooth eel</name>
    <dbReference type="NCBI Taxonomy" id="118154"/>
    <lineage>
        <taxon>Eukaryota</taxon>
        <taxon>Metazoa</taxon>
        <taxon>Chordata</taxon>
        <taxon>Craniata</taxon>
        <taxon>Vertebrata</taxon>
        <taxon>Euteleostomi</taxon>
        <taxon>Actinopterygii</taxon>
        <taxon>Neopterygii</taxon>
        <taxon>Teleostei</taxon>
        <taxon>Anguilliformes</taxon>
        <taxon>Synaphobranchidae</taxon>
        <taxon>Synaphobranchus</taxon>
    </lineage>
</organism>
<dbReference type="EMBL" id="JAINUF010000005">
    <property type="protein sequence ID" value="KAJ8360590.1"/>
    <property type="molecule type" value="Genomic_DNA"/>
</dbReference>
<gene>
    <name evidence="1" type="ORF">SKAU_G00171150</name>
</gene>